<evidence type="ECO:0000259" key="6">
    <source>
        <dbReference type="PROSITE" id="PS50011"/>
    </source>
</evidence>
<evidence type="ECO:0000256" key="1">
    <source>
        <dbReference type="ARBA" id="ARBA00022679"/>
    </source>
</evidence>
<proteinExistence type="predicted"/>
<feature type="binding site" evidence="5">
    <location>
        <position position="52"/>
    </location>
    <ligand>
        <name>ATP</name>
        <dbReference type="ChEBI" id="CHEBI:30616"/>
    </ligand>
</feature>
<evidence type="ECO:0000256" key="4">
    <source>
        <dbReference type="ARBA" id="ARBA00022840"/>
    </source>
</evidence>
<organism evidence="7 8">
    <name type="scientific">Chloracidobacterium sp. N</name>
    <dbReference type="NCBI Taxonomy" id="2821540"/>
    <lineage>
        <taxon>Bacteria</taxon>
        <taxon>Pseudomonadati</taxon>
        <taxon>Acidobacteriota</taxon>
        <taxon>Terriglobia</taxon>
        <taxon>Terriglobales</taxon>
        <taxon>Acidobacteriaceae</taxon>
        <taxon>Chloracidobacterium</taxon>
        <taxon>Chloracidobacterium aggregatum</taxon>
    </lineage>
</organism>
<gene>
    <name evidence="7" type="ORF">J8C05_04250</name>
</gene>
<dbReference type="PROSITE" id="PS00108">
    <property type="entry name" value="PROTEIN_KINASE_ST"/>
    <property type="match status" value="1"/>
</dbReference>
<dbReference type="CDD" id="cd14014">
    <property type="entry name" value="STKc_PknB_like"/>
    <property type="match status" value="1"/>
</dbReference>
<dbReference type="GO" id="GO:0004674">
    <property type="term" value="F:protein serine/threonine kinase activity"/>
    <property type="evidence" value="ECO:0007669"/>
    <property type="project" value="UniProtKB-KW"/>
</dbReference>
<dbReference type="PROSITE" id="PS00107">
    <property type="entry name" value="PROTEIN_KINASE_ATP"/>
    <property type="match status" value="1"/>
</dbReference>
<keyword evidence="7" id="KW-0723">Serine/threonine-protein kinase</keyword>
<dbReference type="EMBL" id="CP072642">
    <property type="protein sequence ID" value="QUV94666.1"/>
    <property type="molecule type" value="Genomic_DNA"/>
</dbReference>
<reference evidence="7 8" key="1">
    <citation type="submission" date="2021-03" db="EMBL/GenBank/DDBJ databases">
        <title>Genomic and phenotypic characterization of Chloracidobacterium isolates provides evidence for multiple species.</title>
        <authorList>
            <person name="Saini M.K."/>
            <person name="Costas A.M.G."/>
            <person name="Tank M."/>
            <person name="Bryant D.A."/>
        </authorList>
    </citation>
    <scope>NUCLEOTIDE SEQUENCE [LARGE SCALE GENOMIC DNA]</scope>
    <source>
        <strain evidence="7 8">N</strain>
    </source>
</reference>
<feature type="domain" description="Protein kinase" evidence="6">
    <location>
        <begin position="23"/>
        <end position="289"/>
    </location>
</feature>
<keyword evidence="1" id="KW-0808">Transferase</keyword>
<evidence type="ECO:0000256" key="5">
    <source>
        <dbReference type="PROSITE-ProRule" id="PRU10141"/>
    </source>
</evidence>
<dbReference type="Proteomes" id="UP000677668">
    <property type="component" value="Chromosome 1"/>
</dbReference>
<sequence length="336" mass="36888">MMSTSGTVEFYKSLIGQTLNDNYRVEKMIGSGGMGAVFLATHLTLGSPVAIKVLSPALTSDPSLVKRFQREARIGGQLTHPNIVRVQDFGKTPDGLFFMVMEYVAGETLAARLSRVGKLSLEECLAILEPLCDALELAHGKNLLHRDLKPANVLVGELNGRQVVKLLDFGIVKLLQSDEQVSQLTAVGQVFGTPLYMAPEHLMGMTLTPQADLYSLAVMAYELLTGQPPAQHDDLRKMLELKMKPPPSVTTYVASLPTGLDGVFARALHANPEQRYATAGDFFRDMQSVHKQKTQEMLSAAFARQSSSLTDEGSEPPRPSKNWLEGWWNKVFGKKS</sequence>
<keyword evidence="8" id="KW-1185">Reference proteome</keyword>
<protein>
    <submittedName>
        <fullName evidence="7">Serine/threonine protein kinase</fullName>
    </submittedName>
</protein>
<dbReference type="InterPro" id="IPR000719">
    <property type="entry name" value="Prot_kinase_dom"/>
</dbReference>
<name>A0ABX8B6F8_9BACT</name>
<evidence type="ECO:0000313" key="7">
    <source>
        <dbReference type="EMBL" id="QUV94666.1"/>
    </source>
</evidence>
<keyword evidence="4 5" id="KW-0067">ATP-binding</keyword>
<evidence type="ECO:0000256" key="2">
    <source>
        <dbReference type="ARBA" id="ARBA00022741"/>
    </source>
</evidence>
<dbReference type="Pfam" id="PF00069">
    <property type="entry name" value="Pkinase"/>
    <property type="match status" value="1"/>
</dbReference>
<accession>A0ABX8B6F8</accession>
<dbReference type="SUPFAM" id="SSF56112">
    <property type="entry name" value="Protein kinase-like (PK-like)"/>
    <property type="match status" value="1"/>
</dbReference>
<evidence type="ECO:0000313" key="8">
    <source>
        <dbReference type="Proteomes" id="UP000677668"/>
    </source>
</evidence>
<dbReference type="InterPro" id="IPR008271">
    <property type="entry name" value="Ser/Thr_kinase_AS"/>
</dbReference>
<dbReference type="InterPro" id="IPR017441">
    <property type="entry name" value="Protein_kinase_ATP_BS"/>
</dbReference>
<dbReference type="RefSeq" id="WP_211422941.1">
    <property type="nucleotide sequence ID" value="NZ_CP072642.1"/>
</dbReference>
<dbReference type="PANTHER" id="PTHR43289">
    <property type="entry name" value="MITOGEN-ACTIVATED PROTEIN KINASE KINASE KINASE 20-RELATED"/>
    <property type="match status" value="1"/>
</dbReference>
<dbReference type="Gene3D" id="3.30.200.20">
    <property type="entry name" value="Phosphorylase Kinase, domain 1"/>
    <property type="match status" value="1"/>
</dbReference>
<keyword evidence="2 5" id="KW-0547">Nucleotide-binding</keyword>
<keyword evidence="3 7" id="KW-0418">Kinase</keyword>
<evidence type="ECO:0000256" key="3">
    <source>
        <dbReference type="ARBA" id="ARBA00022777"/>
    </source>
</evidence>
<dbReference type="InterPro" id="IPR011009">
    <property type="entry name" value="Kinase-like_dom_sf"/>
</dbReference>
<dbReference type="PANTHER" id="PTHR43289:SF6">
    <property type="entry name" value="SERINE_THREONINE-PROTEIN KINASE NEKL-3"/>
    <property type="match status" value="1"/>
</dbReference>
<dbReference type="PROSITE" id="PS50011">
    <property type="entry name" value="PROTEIN_KINASE_DOM"/>
    <property type="match status" value="1"/>
</dbReference>
<dbReference type="SMART" id="SM00220">
    <property type="entry name" value="S_TKc"/>
    <property type="match status" value="1"/>
</dbReference>
<dbReference type="Gene3D" id="1.10.510.10">
    <property type="entry name" value="Transferase(Phosphotransferase) domain 1"/>
    <property type="match status" value="1"/>
</dbReference>